<gene>
    <name evidence="26" type="primary">LOC105987725</name>
</gene>
<dbReference type="InterPro" id="IPR036396">
    <property type="entry name" value="Cyt_P450_sf"/>
</dbReference>
<evidence type="ECO:0000256" key="12">
    <source>
        <dbReference type="ARBA" id="ARBA00023002"/>
    </source>
</evidence>
<dbReference type="GeneID" id="105987725"/>
<keyword evidence="15" id="KW-0443">Lipid metabolism</keyword>
<dbReference type="Proteomes" id="UP000081671">
    <property type="component" value="Unplaced"/>
</dbReference>
<dbReference type="GO" id="GO:0005789">
    <property type="term" value="C:endoplasmic reticulum membrane"/>
    <property type="evidence" value="ECO:0007669"/>
    <property type="project" value="UniProtKB-SubCell"/>
</dbReference>
<dbReference type="InParanoid" id="A0A1S3FER3"/>
<name>A0A1S3FER3_DIPOR</name>
<evidence type="ECO:0000256" key="15">
    <source>
        <dbReference type="ARBA" id="ARBA00023098"/>
    </source>
</evidence>
<dbReference type="FunFam" id="1.10.630.10:FF:000060">
    <property type="entry name" value="Cytochrome P450 family 39 subfamily A member 1"/>
    <property type="match status" value="1"/>
</dbReference>
<evidence type="ECO:0000256" key="20">
    <source>
        <dbReference type="ARBA" id="ARBA00066439"/>
    </source>
</evidence>
<keyword evidence="8 24" id="KW-0479">Metal-binding</keyword>
<dbReference type="InterPro" id="IPR002403">
    <property type="entry name" value="Cyt_P450_E_grp-IV"/>
</dbReference>
<dbReference type="InterPro" id="IPR001128">
    <property type="entry name" value="Cyt_P450"/>
</dbReference>
<keyword evidence="17" id="KW-0753">Steroid metabolism</keyword>
<evidence type="ECO:0000256" key="23">
    <source>
        <dbReference type="ARBA" id="ARBA00078877"/>
    </source>
</evidence>
<comment type="subcellular location">
    <subcellularLocation>
        <location evidence="3">Endoplasmic reticulum membrane</location>
        <topology evidence="3">Multi-pass membrane protein</topology>
    </subcellularLocation>
    <subcellularLocation>
        <location evidence="2">Microsome membrane</location>
        <topology evidence="2">Multi-pass membrane protein</topology>
    </subcellularLocation>
</comment>
<evidence type="ECO:0000256" key="10">
    <source>
        <dbReference type="ARBA" id="ARBA00022848"/>
    </source>
</evidence>
<evidence type="ECO:0000256" key="19">
    <source>
        <dbReference type="ARBA" id="ARBA00056715"/>
    </source>
</evidence>
<evidence type="ECO:0000313" key="25">
    <source>
        <dbReference type="Proteomes" id="UP000081671"/>
    </source>
</evidence>
<proteinExistence type="inferred from homology"/>
<evidence type="ECO:0000256" key="11">
    <source>
        <dbReference type="ARBA" id="ARBA00022989"/>
    </source>
</evidence>
<protein>
    <recommendedName>
        <fullName evidence="21">24-hydroxycholesterol 7-alpha-hydroxylase</fullName>
        <ecNumber evidence="20">1.14.14.26</ecNumber>
    </recommendedName>
    <alternativeName>
        <fullName evidence="23">Cytochrome P450 39A1</fullName>
    </alternativeName>
    <alternativeName>
        <fullName evidence="22">Oxysterol 7-alpha-hydroxylase</fullName>
    </alternativeName>
</protein>
<dbReference type="GO" id="GO:0033782">
    <property type="term" value="F:24S-hydroxycholesterol 7-alpha-hydroxylase activity"/>
    <property type="evidence" value="ECO:0007669"/>
    <property type="project" value="UniProtKB-EC"/>
</dbReference>
<dbReference type="GO" id="GO:0007586">
    <property type="term" value="P:digestion"/>
    <property type="evidence" value="ECO:0007669"/>
    <property type="project" value="UniProtKB-ARBA"/>
</dbReference>
<dbReference type="GO" id="GO:0042632">
    <property type="term" value="P:cholesterol homeostasis"/>
    <property type="evidence" value="ECO:0007669"/>
    <property type="project" value="TreeGrafter"/>
</dbReference>
<dbReference type="OrthoDB" id="6692864at2759"/>
<dbReference type="RefSeq" id="XP_012874534.1">
    <property type="nucleotide sequence ID" value="XM_013019080.1"/>
</dbReference>
<evidence type="ECO:0000256" key="17">
    <source>
        <dbReference type="ARBA" id="ARBA00023221"/>
    </source>
</evidence>
<keyword evidence="16" id="KW-0472">Membrane</keyword>
<dbReference type="GO" id="GO:0006699">
    <property type="term" value="P:bile acid biosynthetic process"/>
    <property type="evidence" value="ECO:0007669"/>
    <property type="project" value="TreeGrafter"/>
</dbReference>
<evidence type="ECO:0000256" key="3">
    <source>
        <dbReference type="ARBA" id="ARBA00004477"/>
    </source>
</evidence>
<sequence>MPKSLKSRGGEEELQCGPVFTVFAMGTRMTFVTEEEGINVFLNSKHVNFELAVQKPVYCTASVPKNIFFTLHEKLYITMKGKMGPFNIHQFTGKLIDELHEQLGNLGSHGIMDLNILVRDLLYPATVNTVFNKGLIPTDKGELQEFYQHFETYDEGFEYGSQMPEWLLRNWSKSKKWLLEVLEKNITHIKAYKSEKDNSVTIMQAVQDVIEMEKSELIPNYALLMLWASLSNAVPIAFWTLAFVLSHPDIHRAIKEDIASVFGSAGKDKMKVTEDELKKLPLTKWCVLEAIRLRAPGVLARKVVKAVNIMNFTIPPGDLLMVSPFWLHRNPKYFPEPELFKPERWRKANLEKHAFLDGFIGFGGGKFQCPGRWFALLEIEICLILMLYKYDCYLLDPLPKQSDLHLVGVPKPEGQCRIEYRKRI</sequence>
<dbReference type="SUPFAM" id="SSF48264">
    <property type="entry name" value="Cytochrome P450"/>
    <property type="match status" value="1"/>
</dbReference>
<evidence type="ECO:0000256" key="16">
    <source>
        <dbReference type="ARBA" id="ARBA00023136"/>
    </source>
</evidence>
<evidence type="ECO:0000256" key="21">
    <source>
        <dbReference type="ARBA" id="ARBA00071791"/>
    </source>
</evidence>
<evidence type="ECO:0000256" key="2">
    <source>
        <dbReference type="ARBA" id="ARBA00004154"/>
    </source>
</evidence>
<organism evidence="25 26">
    <name type="scientific">Dipodomys ordii</name>
    <name type="common">Ord's kangaroo rat</name>
    <dbReference type="NCBI Taxonomy" id="10020"/>
    <lineage>
        <taxon>Eukaryota</taxon>
        <taxon>Metazoa</taxon>
        <taxon>Chordata</taxon>
        <taxon>Craniata</taxon>
        <taxon>Vertebrata</taxon>
        <taxon>Euteleostomi</taxon>
        <taxon>Mammalia</taxon>
        <taxon>Eutheria</taxon>
        <taxon>Euarchontoglires</taxon>
        <taxon>Glires</taxon>
        <taxon>Rodentia</taxon>
        <taxon>Castorimorpha</taxon>
        <taxon>Heteromyidae</taxon>
        <taxon>Dipodomyinae</taxon>
        <taxon>Dipodomys</taxon>
    </lineage>
</organism>
<evidence type="ECO:0000256" key="6">
    <source>
        <dbReference type="ARBA" id="ARBA00022617"/>
    </source>
</evidence>
<keyword evidence="7" id="KW-0812">Transmembrane</keyword>
<keyword evidence="11" id="KW-1133">Transmembrane helix</keyword>
<reference evidence="26" key="1">
    <citation type="submission" date="2025-08" db="UniProtKB">
        <authorList>
            <consortium name="RefSeq"/>
        </authorList>
    </citation>
    <scope>IDENTIFICATION</scope>
    <source>
        <tissue evidence="26">Kidney</tissue>
    </source>
</reference>
<evidence type="ECO:0000313" key="26">
    <source>
        <dbReference type="RefSeq" id="XP_012874534.1"/>
    </source>
</evidence>
<dbReference type="FunCoup" id="A0A1S3FER3">
    <property type="interactions" value="498"/>
</dbReference>
<keyword evidence="13 24" id="KW-0408">Iron</keyword>
<comment type="pathway">
    <text evidence="18">Steroid metabolism; cholesterol degradation.</text>
</comment>
<comment type="cofactor">
    <cofactor evidence="1 24">
        <name>heme</name>
        <dbReference type="ChEBI" id="CHEBI:30413"/>
    </cofactor>
</comment>
<dbReference type="Pfam" id="PF00067">
    <property type="entry name" value="p450"/>
    <property type="match status" value="1"/>
</dbReference>
<dbReference type="GO" id="GO:0005506">
    <property type="term" value="F:iron ion binding"/>
    <property type="evidence" value="ECO:0007669"/>
    <property type="project" value="InterPro"/>
</dbReference>
<dbReference type="KEGG" id="dord:105987725"/>
<evidence type="ECO:0000256" key="5">
    <source>
        <dbReference type="ARBA" id="ARBA00010617"/>
    </source>
</evidence>
<dbReference type="GO" id="GO:0020037">
    <property type="term" value="F:heme binding"/>
    <property type="evidence" value="ECO:0007669"/>
    <property type="project" value="InterPro"/>
</dbReference>
<dbReference type="PANTHER" id="PTHR24304:SF2">
    <property type="entry name" value="24-HYDROXYCHOLESTEROL 7-ALPHA-HYDROXYLASE"/>
    <property type="match status" value="1"/>
</dbReference>
<keyword evidence="12" id="KW-0560">Oxidoreductase</keyword>
<dbReference type="EC" id="1.14.14.26" evidence="20"/>
<dbReference type="Gene3D" id="1.10.630.10">
    <property type="entry name" value="Cytochrome P450"/>
    <property type="match status" value="1"/>
</dbReference>
<accession>A0A1S3FER3</accession>
<dbReference type="AlphaFoldDB" id="A0A1S3FER3"/>
<evidence type="ECO:0000256" key="14">
    <source>
        <dbReference type="ARBA" id="ARBA00023033"/>
    </source>
</evidence>
<keyword evidence="9" id="KW-0256">Endoplasmic reticulum</keyword>
<dbReference type="GO" id="GO:0008396">
    <property type="term" value="F:oxysterol 7-alpha-hydroxylase activity"/>
    <property type="evidence" value="ECO:0007669"/>
    <property type="project" value="TreeGrafter"/>
</dbReference>
<comment type="similarity">
    <text evidence="5">Belongs to the cytochrome P450 family.</text>
</comment>
<evidence type="ECO:0000256" key="8">
    <source>
        <dbReference type="ARBA" id="ARBA00022723"/>
    </source>
</evidence>
<keyword evidence="10" id="KW-0492">Microsome</keyword>
<evidence type="ECO:0000256" key="1">
    <source>
        <dbReference type="ARBA" id="ARBA00001971"/>
    </source>
</evidence>
<feature type="binding site" description="axial binding residue" evidence="24">
    <location>
        <position position="369"/>
    </location>
    <ligand>
        <name>heme</name>
        <dbReference type="ChEBI" id="CHEBI:30413"/>
    </ligand>
    <ligandPart>
        <name>Fe</name>
        <dbReference type="ChEBI" id="CHEBI:18248"/>
    </ligandPart>
</feature>
<evidence type="ECO:0000256" key="9">
    <source>
        <dbReference type="ARBA" id="ARBA00022824"/>
    </source>
</evidence>
<keyword evidence="6 24" id="KW-0349">Heme</keyword>
<comment type="function">
    <text evidence="19">A cytochrome P450 monooxygenase involved in neural cholesterol clearance through bile acid synthesis. Catalyzes 7-alpha hydroxylation of (24S)-hydroxycholesterol, a neural oxysterol that is metabolized to bile acids in the liver. Mechanistically, uses molecular oxygen inserting one oxygen atom into a substrate, and reducing the second into a water molecule, with two electrons provided by NADPH via cytochrome P450 reductase (CPR; NADPH-ferrihemoprotein reductase).</text>
</comment>
<dbReference type="GO" id="GO:0016125">
    <property type="term" value="P:sterol metabolic process"/>
    <property type="evidence" value="ECO:0007669"/>
    <property type="project" value="UniProtKB-ARBA"/>
</dbReference>
<dbReference type="PANTHER" id="PTHR24304">
    <property type="entry name" value="CYTOCHROME P450 FAMILY 7"/>
    <property type="match status" value="1"/>
</dbReference>
<keyword evidence="14" id="KW-0503">Monooxygenase</keyword>
<dbReference type="STRING" id="10020.ENSDORP00000002391"/>
<dbReference type="PRINTS" id="PR00465">
    <property type="entry name" value="EP450IV"/>
</dbReference>
<keyword evidence="25" id="KW-1185">Reference proteome</keyword>
<comment type="pathway">
    <text evidence="4">Lipid metabolism; bile acid biosynthesis.</text>
</comment>
<evidence type="ECO:0000256" key="7">
    <source>
        <dbReference type="ARBA" id="ARBA00022692"/>
    </source>
</evidence>
<evidence type="ECO:0000256" key="18">
    <source>
        <dbReference type="ARBA" id="ARBA00049645"/>
    </source>
</evidence>
<evidence type="ECO:0000256" key="4">
    <source>
        <dbReference type="ARBA" id="ARBA00004860"/>
    </source>
</evidence>
<evidence type="ECO:0000256" key="22">
    <source>
        <dbReference type="ARBA" id="ARBA00077814"/>
    </source>
</evidence>
<evidence type="ECO:0000256" key="24">
    <source>
        <dbReference type="PIRSR" id="PIRSR602403-1"/>
    </source>
</evidence>
<dbReference type="InterPro" id="IPR050529">
    <property type="entry name" value="CYP450_sterol_14alpha_dmase"/>
</dbReference>
<evidence type="ECO:0000256" key="13">
    <source>
        <dbReference type="ARBA" id="ARBA00023004"/>
    </source>
</evidence>